<dbReference type="AlphaFoldDB" id="A0A5J5L453"/>
<sequence length="285" mass="32220">MPHLRELGDFLRTQRGALDPETFDLPSHGGRRRVTGLRREEVADMVAISTDYYTRIEQGRLVPSGPVLESLIGVLRLDEDQADYVLSLVDHAAQVQMAPHVTASRARGEKLRVRPQLQTLLDQFTESPAMVLGPRMEVLAWNALAELVYAPFSQLPKNELNYVRLIFTDPRMRELFADWASVARSCVAILRREAAANPADPELAALVGELTIADRDFGRWWAARNVARQDFGTKTMRHPEAGELVLHWEMFRYASAPEQQLVVNVVENGSETQKRLLRLRELAVS</sequence>
<dbReference type="Gene3D" id="1.10.260.40">
    <property type="entry name" value="lambda repressor-like DNA-binding domains"/>
    <property type="match status" value="1"/>
</dbReference>
<proteinExistence type="predicted"/>
<evidence type="ECO:0000313" key="2">
    <source>
        <dbReference type="EMBL" id="KAA9395741.1"/>
    </source>
</evidence>
<dbReference type="Pfam" id="PF17765">
    <property type="entry name" value="MLTR_LBD"/>
    <property type="match status" value="1"/>
</dbReference>
<dbReference type="PANTHER" id="PTHR35010">
    <property type="entry name" value="BLL4672 PROTEIN-RELATED"/>
    <property type="match status" value="1"/>
</dbReference>
<accession>A0A5J5L453</accession>
<dbReference type="Pfam" id="PF13560">
    <property type="entry name" value="HTH_31"/>
    <property type="match status" value="1"/>
</dbReference>
<evidence type="ECO:0000259" key="1">
    <source>
        <dbReference type="PROSITE" id="PS50943"/>
    </source>
</evidence>
<dbReference type="PROSITE" id="PS50943">
    <property type="entry name" value="HTH_CROC1"/>
    <property type="match status" value="1"/>
</dbReference>
<dbReference type="OrthoDB" id="3518652at2"/>
<evidence type="ECO:0000313" key="3">
    <source>
        <dbReference type="Proteomes" id="UP000325957"/>
    </source>
</evidence>
<name>A0A5J5L453_9MICC</name>
<organism evidence="2 3">
    <name type="scientific">Kocuria coralli</name>
    <dbReference type="NCBI Taxonomy" id="1461025"/>
    <lineage>
        <taxon>Bacteria</taxon>
        <taxon>Bacillati</taxon>
        <taxon>Actinomycetota</taxon>
        <taxon>Actinomycetes</taxon>
        <taxon>Micrococcales</taxon>
        <taxon>Micrococcaceae</taxon>
        <taxon>Kocuria</taxon>
    </lineage>
</organism>
<keyword evidence="3" id="KW-1185">Reference proteome</keyword>
<dbReference type="SMART" id="SM00530">
    <property type="entry name" value="HTH_XRE"/>
    <property type="match status" value="1"/>
</dbReference>
<comment type="caution">
    <text evidence="2">The sequence shown here is derived from an EMBL/GenBank/DDBJ whole genome shotgun (WGS) entry which is preliminary data.</text>
</comment>
<dbReference type="InterPro" id="IPR001387">
    <property type="entry name" value="Cro/C1-type_HTH"/>
</dbReference>
<dbReference type="CDD" id="cd00093">
    <property type="entry name" value="HTH_XRE"/>
    <property type="match status" value="1"/>
</dbReference>
<dbReference type="InterPro" id="IPR041413">
    <property type="entry name" value="MLTR_LBD"/>
</dbReference>
<protein>
    <submittedName>
        <fullName evidence="2">Helix-turn-helix domain-containing protein</fullName>
    </submittedName>
</protein>
<feature type="domain" description="HTH cro/C1-type" evidence="1">
    <location>
        <begin position="36"/>
        <end position="82"/>
    </location>
</feature>
<dbReference type="Proteomes" id="UP000325957">
    <property type="component" value="Unassembled WGS sequence"/>
</dbReference>
<dbReference type="GO" id="GO:0003677">
    <property type="term" value="F:DNA binding"/>
    <property type="evidence" value="ECO:0007669"/>
    <property type="project" value="InterPro"/>
</dbReference>
<dbReference type="InterPro" id="IPR010982">
    <property type="entry name" value="Lambda_DNA-bd_dom_sf"/>
</dbReference>
<dbReference type="EMBL" id="SZWF01000001">
    <property type="protein sequence ID" value="KAA9395741.1"/>
    <property type="molecule type" value="Genomic_DNA"/>
</dbReference>
<gene>
    <name evidence="2" type="ORF">FCK90_00070</name>
</gene>
<dbReference type="PANTHER" id="PTHR35010:SF2">
    <property type="entry name" value="BLL4672 PROTEIN"/>
    <property type="match status" value="1"/>
</dbReference>
<dbReference type="Gene3D" id="3.30.450.180">
    <property type="match status" value="1"/>
</dbReference>
<dbReference type="SUPFAM" id="SSF47413">
    <property type="entry name" value="lambda repressor-like DNA-binding domains"/>
    <property type="match status" value="1"/>
</dbReference>
<reference evidence="2 3" key="1">
    <citation type="submission" date="2019-05" db="EMBL/GenBank/DDBJ databases">
        <title>Kocuria coralli sp. nov., a novel actinobacterium isolated from coral reef seawater.</title>
        <authorList>
            <person name="Li J."/>
        </authorList>
    </citation>
    <scope>NUCLEOTIDE SEQUENCE [LARGE SCALE GENOMIC DNA]</scope>
    <source>
        <strain evidence="2 3">SCSIO 13007</strain>
    </source>
</reference>